<dbReference type="GO" id="GO:0016891">
    <property type="term" value="F:RNA endonuclease activity producing 5'-phosphomonoesters, hydrolytic mechanism"/>
    <property type="evidence" value="ECO:0007669"/>
    <property type="project" value="TreeGrafter"/>
</dbReference>
<gene>
    <name evidence="6" type="primary">nfi</name>
    <name evidence="7" type="ORF">OP8BY_0253</name>
</gene>
<comment type="function">
    <text evidence="6">DNA repair enzyme involved in the repair of deaminated bases. Selectively cleaves double-stranded DNA at the second phosphodiester bond 3' to a deoxyinosine leaving behind the intact lesion on the nicked DNA.</text>
</comment>
<comment type="catalytic activity">
    <reaction evidence="6">
        <text>Endonucleolytic cleavage at apurinic or apyrimidinic sites to products with a 5'-phosphate.</text>
        <dbReference type="EC" id="3.1.21.7"/>
    </reaction>
</comment>
<keyword evidence="4 6" id="KW-0255">Endonuclease</keyword>
<comment type="cofactor">
    <cofactor evidence="6">
        <name>Mg(2+)</name>
        <dbReference type="ChEBI" id="CHEBI:18420"/>
    </cofactor>
</comment>
<comment type="subcellular location">
    <subcellularLocation>
        <location evidence="1 6">Cytoplasm</location>
    </subcellularLocation>
</comment>
<dbReference type="InterPro" id="IPR007581">
    <property type="entry name" value="Endonuclease-V"/>
</dbReference>
<dbReference type="EMBL" id="QUAH01000008">
    <property type="protein sequence ID" value="RFT15605.1"/>
    <property type="molecule type" value="Genomic_DNA"/>
</dbReference>
<organism evidence="7 8">
    <name type="scientific">Candidatus Saccharicenans subterraneus</name>
    <dbReference type="NCBI Taxonomy" id="2508984"/>
    <lineage>
        <taxon>Bacteria</taxon>
        <taxon>Candidatus Aminicenantota</taxon>
        <taxon>Candidatus Aminicenantia</taxon>
        <taxon>Candidatus Aminicenantales</taxon>
        <taxon>Candidatus Saccharicenantaceae</taxon>
        <taxon>Candidatus Saccharicenans</taxon>
    </lineage>
</organism>
<evidence type="ECO:0000256" key="6">
    <source>
        <dbReference type="HAMAP-Rule" id="MF_00801"/>
    </source>
</evidence>
<keyword evidence="6" id="KW-0234">DNA repair</keyword>
<feature type="binding site" evidence="6">
    <location>
        <position position="42"/>
    </location>
    <ligand>
        <name>Mg(2+)</name>
        <dbReference type="ChEBI" id="CHEBI:18420"/>
    </ligand>
</feature>
<sequence>MKLEQLLYPENVDRAREVQVQLLKKLKLVPLRKQPRFLAAVDAAFTDELVLAAVCLFSFPELELLEEKTGAEPVKFPYIPGFLSFREGPAIYRTLLKLGRKPDLLLIDGQGIAHPRRLGIATFLGIIMKTPSVGCAKSHLVGDFKPPGRAAGSYSELTHRGELVGYVLRSRTAVRPIFISPGHLVNHQDALNLVRCCLKGFRVPEPLRRAHQLTQKLKRAQK</sequence>
<dbReference type="PANTHER" id="PTHR28511:SF1">
    <property type="entry name" value="ENDONUCLEASE V"/>
    <property type="match status" value="1"/>
</dbReference>
<dbReference type="Proteomes" id="UP000257323">
    <property type="component" value="Unassembled WGS sequence"/>
</dbReference>
<dbReference type="HAMAP" id="MF_00801">
    <property type="entry name" value="Endonuclease_5"/>
    <property type="match status" value="1"/>
</dbReference>
<evidence type="ECO:0000256" key="3">
    <source>
        <dbReference type="ARBA" id="ARBA00022722"/>
    </source>
</evidence>
<keyword evidence="6" id="KW-0227">DNA damage</keyword>
<evidence type="ECO:0000256" key="5">
    <source>
        <dbReference type="ARBA" id="ARBA00022801"/>
    </source>
</evidence>
<dbReference type="GO" id="GO:0006281">
    <property type="term" value="P:DNA repair"/>
    <property type="evidence" value="ECO:0007669"/>
    <property type="project" value="UniProtKB-UniRule"/>
</dbReference>
<evidence type="ECO:0000313" key="7">
    <source>
        <dbReference type="EMBL" id="RFT15605.1"/>
    </source>
</evidence>
<keyword evidence="6" id="KW-0479">Metal-binding</keyword>
<dbReference type="Pfam" id="PF04493">
    <property type="entry name" value="Endonuclease_5"/>
    <property type="match status" value="1"/>
</dbReference>
<dbReference type="EC" id="3.1.21.7" evidence="6"/>
<evidence type="ECO:0000313" key="8">
    <source>
        <dbReference type="Proteomes" id="UP000257323"/>
    </source>
</evidence>
<dbReference type="AlphaFoldDB" id="A0A3E2BLH2"/>
<dbReference type="CDD" id="cd06559">
    <property type="entry name" value="Endonuclease_V"/>
    <property type="match status" value="1"/>
</dbReference>
<keyword evidence="3 6" id="KW-0540">Nuclease</keyword>
<feature type="binding site" evidence="6">
    <location>
        <position position="108"/>
    </location>
    <ligand>
        <name>Mg(2+)</name>
        <dbReference type="ChEBI" id="CHEBI:18420"/>
    </ligand>
</feature>
<dbReference type="GO" id="GO:0043737">
    <property type="term" value="F:deoxyribonuclease V activity"/>
    <property type="evidence" value="ECO:0007669"/>
    <property type="project" value="UniProtKB-UniRule"/>
</dbReference>
<dbReference type="PANTHER" id="PTHR28511">
    <property type="entry name" value="ENDONUCLEASE V"/>
    <property type="match status" value="1"/>
</dbReference>
<reference evidence="7 8" key="1">
    <citation type="submission" date="2018-08" db="EMBL/GenBank/DDBJ databases">
        <title>Genome analysis of the thermophilic bacterium of the candidate phylum Aminicenantes from deep subsurface aquifer revealed its physiology and ecological role.</title>
        <authorList>
            <person name="Kadnikov V.V."/>
            <person name="Mardanov A.V."/>
            <person name="Beletsky A.V."/>
            <person name="Karnachuk O.V."/>
            <person name="Ravin N.V."/>
        </authorList>
    </citation>
    <scope>NUCLEOTIDE SEQUENCE [LARGE SCALE GENOMIC DNA]</scope>
    <source>
        <strain evidence="7">BY38</strain>
    </source>
</reference>
<evidence type="ECO:0000256" key="1">
    <source>
        <dbReference type="ARBA" id="ARBA00004496"/>
    </source>
</evidence>
<evidence type="ECO:0000256" key="2">
    <source>
        <dbReference type="ARBA" id="ARBA00022490"/>
    </source>
</evidence>
<feature type="site" description="Interaction with target DNA" evidence="6">
    <location>
        <position position="78"/>
    </location>
</feature>
<dbReference type="GO" id="GO:0005737">
    <property type="term" value="C:cytoplasm"/>
    <property type="evidence" value="ECO:0007669"/>
    <property type="project" value="UniProtKB-SubCell"/>
</dbReference>
<comment type="similarity">
    <text evidence="6">Belongs to the endonuclease V family.</text>
</comment>
<dbReference type="GO" id="GO:0000287">
    <property type="term" value="F:magnesium ion binding"/>
    <property type="evidence" value="ECO:0007669"/>
    <property type="project" value="UniProtKB-UniRule"/>
</dbReference>
<evidence type="ECO:0000256" key="4">
    <source>
        <dbReference type="ARBA" id="ARBA00022759"/>
    </source>
</evidence>
<dbReference type="GO" id="GO:0003727">
    <property type="term" value="F:single-stranded RNA binding"/>
    <property type="evidence" value="ECO:0007669"/>
    <property type="project" value="TreeGrafter"/>
</dbReference>
<name>A0A3E2BLH2_9BACT</name>
<keyword evidence="6" id="KW-0460">Magnesium</keyword>
<keyword evidence="2 6" id="KW-0963">Cytoplasm</keyword>
<protein>
    <recommendedName>
        <fullName evidence="6">Endonuclease V</fullName>
        <ecNumber evidence="6">3.1.21.7</ecNumber>
    </recommendedName>
    <alternativeName>
        <fullName evidence="6">Deoxyinosine 3'endonuclease</fullName>
    </alternativeName>
    <alternativeName>
        <fullName evidence="6">Deoxyribonuclease V</fullName>
        <shortName evidence="6">DNase V</shortName>
    </alternativeName>
</protein>
<accession>A0A3E2BLH2</accession>
<keyword evidence="5 6" id="KW-0378">Hydrolase</keyword>
<comment type="caution">
    <text evidence="7">The sequence shown here is derived from an EMBL/GenBank/DDBJ whole genome shotgun (WGS) entry which is preliminary data.</text>
</comment>
<dbReference type="Gene3D" id="3.30.2170.10">
    <property type="entry name" value="archaeoglobus fulgidus dsm 4304 superfamily"/>
    <property type="match status" value="1"/>
</dbReference>
<proteinExistence type="inferred from homology"/>